<evidence type="ECO:0000256" key="3">
    <source>
        <dbReference type="ARBA" id="ARBA00047418"/>
    </source>
</evidence>
<dbReference type="FunFam" id="3.40.50.150:FF:000270">
    <property type="entry name" value="RNA methylase family protein"/>
    <property type="match status" value="1"/>
</dbReference>
<dbReference type="InterPro" id="IPR029063">
    <property type="entry name" value="SAM-dependent_MTases_sf"/>
</dbReference>
<organism evidence="8 9">
    <name type="scientific">Tothia fuscella</name>
    <dbReference type="NCBI Taxonomy" id="1048955"/>
    <lineage>
        <taxon>Eukaryota</taxon>
        <taxon>Fungi</taxon>
        <taxon>Dikarya</taxon>
        <taxon>Ascomycota</taxon>
        <taxon>Pezizomycotina</taxon>
        <taxon>Dothideomycetes</taxon>
        <taxon>Pleosporomycetidae</taxon>
        <taxon>Venturiales</taxon>
        <taxon>Cylindrosympodiaceae</taxon>
        <taxon>Tothia</taxon>
    </lineage>
</organism>
<evidence type="ECO:0000256" key="2">
    <source>
        <dbReference type="ARBA" id="ARBA00025783"/>
    </source>
</evidence>
<reference evidence="8" key="1">
    <citation type="journal article" date="2020" name="Stud. Mycol.">
        <title>101 Dothideomycetes genomes: a test case for predicting lifestyles and emergence of pathogens.</title>
        <authorList>
            <person name="Haridas S."/>
            <person name="Albert R."/>
            <person name="Binder M."/>
            <person name="Bloem J."/>
            <person name="Labutti K."/>
            <person name="Salamov A."/>
            <person name="Andreopoulos B."/>
            <person name="Baker S."/>
            <person name="Barry K."/>
            <person name="Bills G."/>
            <person name="Bluhm B."/>
            <person name="Cannon C."/>
            <person name="Castanera R."/>
            <person name="Culley D."/>
            <person name="Daum C."/>
            <person name="Ezra D."/>
            <person name="Gonzalez J."/>
            <person name="Henrissat B."/>
            <person name="Kuo A."/>
            <person name="Liang C."/>
            <person name="Lipzen A."/>
            <person name="Lutzoni F."/>
            <person name="Magnuson J."/>
            <person name="Mondo S."/>
            <person name="Nolan M."/>
            <person name="Ohm R."/>
            <person name="Pangilinan J."/>
            <person name="Park H.-J."/>
            <person name="Ramirez L."/>
            <person name="Alfaro M."/>
            <person name="Sun H."/>
            <person name="Tritt A."/>
            <person name="Yoshinaga Y."/>
            <person name="Zwiers L.-H."/>
            <person name="Turgeon B."/>
            <person name="Goodwin S."/>
            <person name="Spatafora J."/>
            <person name="Crous P."/>
            <person name="Grigoriev I."/>
        </authorList>
    </citation>
    <scope>NUCLEOTIDE SEQUENCE</scope>
    <source>
        <strain evidence="8">CBS 130266</strain>
    </source>
</reference>
<accession>A0A9P4NWR9</accession>
<comment type="similarity">
    <text evidence="2">Belongs to the methyltransferase superfamily. Trimethylguanosine synthase family.</text>
</comment>
<dbReference type="Gene3D" id="3.40.50.150">
    <property type="entry name" value="Vaccinia Virus protein VP39"/>
    <property type="match status" value="1"/>
</dbReference>
<keyword evidence="8" id="KW-0489">Methyltransferase</keyword>
<comment type="catalytic activity">
    <reaction evidence="3">
        <text>a 5'-end (N(2),N(7)-dimethyl 5'-triphosphoguanosine)-ribonucleoside in snoRNA + S-adenosyl-L-methionine = a 5'-end (N(2),N(2),N(7)-trimethyl 5'-triphosphoguanosine)-ribonucleoside in snoRNA + S-adenosyl-L-homocysteine + H(+)</text>
        <dbReference type="Rhea" id="RHEA:78507"/>
        <dbReference type="Rhea" id="RHEA-COMP:19088"/>
        <dbReference type="Rhea" id="RHEA-COMP:19090"/>
        <dbReference type="ChEBI" id="CHEBI:15378"/>
        <dbReference type="ChEBI" id="CHEBI:57856"/>
        <dbReference type="ChEBI" id="CHEBI:59789"/>
        <dbReference type="ChEBI" id="CHEBI:167623"/>
        <dbReference type="ChEBI" id="CHEBI:172880"/>
    </reaction>
    <physiologicalReaction direction="left-to-right" evidence="3">
        <dbReference type="Rhea" id="RHEA:78508"/>
    </physiologicalReaction>
</comment>
<evidence type="ECO:0000256" key="5">
    <source>
        <dbReference type="ARBA" id="ARBA00048763"/>
    </source>
</evidence>
<gene>
    <name evidence="8" type="ORF">EJ08DRAFT_686184</name>
</gene>
<name>A0A9P4NWR9_9PEZI</name>
<dbReference type="AlphaFoldDB" id="A0A9P4NWR9"/>
<dbReference type="CDD" id="cd02440">
    <property type="entry name" value="AdoMet_MTases"/>
    <property type="match status" value="1"/>
</dbReference>
<evidence type="ECO:0000256" key="7">
    <source>
        <dbReference type="ARBA" id="ARBA00049790"/>
    </source>
</evidence>
<evidence type="ECO:0000256" key="1">
    <source>
        <dbReference type="ARBA" id="ARBA00018517"/>
    </source>
</evidence>
<dbReference type="Proteomes" id="UP000800235">
    <property type="component" value="Unassembled WGS sequence"/>
</dbReference>
<dbReference type="GO" id="GO:0005634">
    <property type="term" value="C:nucleus"/>
    <property type="evidence" value="ECO:0007669"/>
    <property type="project" value="TreeGrafter"/>
</dbReference>
<dbReference type="InterPro" id="IPR019012">
    <property type="entry name" value="RNA_cap_Gua-N2-MeTrfase"/>
</dbReference>
<comment type="catalytic activity">
    <reaction evidence="5">
        <text>a 5'-end (N(2),N(7)-dimethyl 5'-triphosphoguanosine)-ribonucleoside in snRNA + S-adenosyl-L-methionine = a 5'-end (N(2),N(2),N(7)-trimethyl 5'-triphosphoguanosine)-ribonucleoside in snRNA + S-adenosyl-L-homocysteine + H(+)</text>
        <dbReference type="Rhea" id="RHEA:78479"/>
        <dbReference type="Rhea" id="RHEA-COMP:19087"/>
        <dbReference type="Rhea" id="RHEA-COMP:19089"/>
        <dbReference type="ChEBI" id="CHEBI:15378"/>
        <dbReference type="ChEBI" id="CHEBI:57856"/>
        <dbReference type="ChEBI" id="CHEBI:59789"/>
        <dbReference type="ChEBI" id="CHEBI:167623"/>
        <dbReference type="ChEBI" id="CHEBI:172880"/>
    </reaction>
    <physiologicalReaction direction="left-to-right" evidence="5">
        <dbReference type="Rhea" id="RHEA:78480"/>
    </physiologicalReaction>
</comment>
<dbReference type="PANTHER" id="PTHR14741">
    <property type="entry name" value="S-ADENOSYLMETHIONINE-DEPENDENT METHYLTRANSFERASE RELATED"/>
    <property type="match status" value="1"/>
</dbReference>
<comment type="catalytic activity">
    <reaction evidence="4">
        <text>a 5'-end (N(7)-methyl 5'-triphosphoguanosine)-ribonucleoside in snoRNA + S-adenosyl-L-methionine = a 5'-end (N(2),N(7)-dimethyl 5'-triphosphoguanosine)-ribonucleoside in snoRNA + S-adenosyl-L-homocysteine + H(+)</text>
        <dbReference type="Rhea" id="RHEA:78475"/>
        <dbReference type="Rhea" id="RHEA-COMP:19086"/>
        <dbReference type="Rhea" id="RHEA-COMP:19088"/>
        <dbReference type="ChEBI" id="CHEBI:15378"/>
        <dbReference type="ChEBI" id="CHEBI:57856"/>
        <dbReference type="ChEBI" id="CHEBI:59789"/>
        <dbReference type="ChEBI" id="CHEBI:156461"/>
        <dbReference type="ChEBI" id="CHEBI:172880"/>
    </reaction>
    <physiologicalReaction direction="left-to-right" evidence="4">
        <dbReference type="Rhea" id="RHEA:78476"/>
    </physiologicalReaction>
</comment>
<protein>
    <recommendedName>
        <fullName evidence="1">Trimethylguanosine synthase</fullName>
    </recommendedName>
    <alternativeName>
        <fullName evidence="7">Cap-specific guanine-N(2) methyltransferase</fullName>
    </alternativeName>
</protein>
<dbReference type="Pfam" id="PF09445">
    <property type="entry name" value="Methyltransf_15"/>
    <property type="match status" value="1"/>
</dbReference>
<evidence type="ECO:0000256" key="6">
    <source>
        <dbReference type="ARBA" id="ARBA00049075"/>
    </source>
</evidence>
<dbReference type="GO" id="GO:0071164">
    <property type="term" value="F:RNA cap trimethylguanosine synthase activity"/>
    <property type="evidence" value="ECO:0007669"/>
    <property type="project" value="TreeGrafter"/>
</dbReference>
<dbReference type="OrthoDB" id="194443at2759"/>
<evidence type="ECO:0000313" key="8">
    <source>
        <dbReference type="EMBL" id="KAF2433779.1"/>
    </source>
</evidence>
<proteinExistence type="inferred from homology"/>
<dbReference type="SUPFAM" id="SSF53335">
    <property type="entry name" value="S-adenosyl-L-methionine-dependent methyltransferases"/>
    <property type="match status" value="1"/>
</dbReference>
<comment type="caution">
    <text evidence="8">The sequence shown here is derived from an EMBL/GenBank/DDBJ whole genome shotgun (WGS) entry which is preliminary data.</text>
</comment>
<sequence>MGEEVENMPDSESGIHHFDNVDQVPYELQKYWHQRHNIFSKYDEGIWMTDDSWFGVTPEPVALQIADHISRAAPPQKKVLIDVFGGPGGNAIAFALSSRWDQIFVVEKDPEVLKCAKHNAEIYGVAKKIHFRLGDCIEVVRKVYRSLGGKAVIYGSPPWGGPGYRDDAIFNLETMQPYSIGVLYKAFEICTRDIVLYLPRTSNLNHLAKYGEEGKKFQVVHFCMNGASKALCAYYGDFSEI</sequence>
<dbReference type="EMBL" id="MU007019">
    <property type="protein sequence ID" value="KAF2433779.1"/>
    <property type="molecule type" value="Genomic_DNA"/>
</dbReference>
<evidence type="ECO:0000256" key="4">
    <source>
        <dbReference type="ARBA" id="ARBA00048740"/>
    </source>
</evidence>
<keyword evidence="8" id="KW-0808">Transferase</keyword>
<dbReference type="PANTHER" id="PTHR14741:SF32">
    <property type="entry name" value="TRIMETHYLGUANOSINE SYNTHASE"/>
    <property type="match status" value="1"/>
</dbReference>
<comment type="catalytic activity">
    <reaction evidence="6">
        <text>a 5'-end (N(7)-methyl 5'-triphosphoguanosine)-ribonucleoside in snRNA + S-adenosyl-L-methionine = a 5'-end (N(2),N(7)-dimethyl 5'-triphosphoguanosine)-ribonucleoside in snRNA + S-adenosyl-L-homocysteine + H(+)</text>
        <dbReference type="Rhea" id="RHEA:78471"/>
        <dbReference type="Rhea" id="RHEA-COMP:19085"/>
        <dbReference type="Rhea" id="RHEA-COMP:19087"/>
        <dbReference type="ChEBI" id="CHEBI:15378"/>
        <dbReference type="ChEBI" id="CHEBI:57856"/>
        <dbReference type="ChEBI" id="CHEBI:59789"/>
        <dbReference type="ChEBI" id="CHEBI:156461"/>
        <dbReference type="ChEBI" id="CHEBI:172880"/>
    </reaction>
    <physiologicalReaction direction="left-to-right" evidence="6">
        <dbReference type="Rhea" id="RHEA:78472"/>
    </physiologicalReaction>
</comment>
<keyword evidence="9" id="KW-1185">Reference proteome</keyword>
<evidence type="ECO:0000313" key="9">
    <source>
        <dbReference type="Proteomes" id="UP000800235"/>
    </source>
</evidence>